<dbReference type="InParanoid" id="A0A1Y2G2X5"/>
<dbReference type="AlphaFoldDB" id="A0A1Y2G2X5"/>
<evidence type="ECO:0000313" key="3">
    <source>
        <dbReference type="Proteomes" id="UP000193467"/>
    </source>
</evidence>
<keyword evidence="3" id="KW-1185">Reference proteome</keyword>
<feature type="compositionally biased region" description="Low complexity" evidence="1">
    <location>
        <begin position="727"/>
        <end position="744"/>
    </location>
</feature>
<feature type="region of interest" description="Disordered" evidence="1">
    <location>
        <begin position="709"/>
        <end position="749"/>
    </location>
</feature>
<sequence length="786" mass="86282">MRLFGHRRWVCFFSFSLASLLPALFNMPRQPLRKLSTDSDPTLPARSSRLGPQSEGSRRRAAQTKLESLVKVLDAVQTSPVTFPEAPFHSLLVPTLRRAAELSKAAHKLEMSDNSSSTKRHPILDDFVTAVSRFATLMDQELTLGRQARIDYLRRSYSQLSATVEELHAKTDDEEETLASLRDALKEDGDGLAHLDHVSSAVLVLASESQRENPIRHRDPRRIAYTIPHDPGARIGIGVADRSKPRRERIGSSIRASFRALQSSRGVQCTVITPRRLAKLGVAEEHGHLRTERLSLTRAPASSAPFNGRGNLRPKARSFKIPGPRPWSLRLLSSLINSRTPISKASRRGIAIFPVLRPGSLVGVESQETFWLLTMVIEELFCGCNGTDGILCIVSLFDSTSRPLALALHLGRRGRIALSLLRSACFRFYSPLHGRCTHPVSSRTAPQSIHFFAALLVLSFPCFPLSPSSSSLLLLATMDGLPGIFGQAASARRRPVLGRASTTPGFRRPSLLAGVSDADRRSRAMSKFTKLESLINRVKTSPRPFTPLGWAERIEPQLIAAQRAEQQARMVPATNEPRPERDAEEIEAFVEATDRLKNSVDLDLIAGRPARLAWLELTLGTLKGELRNVNDSAASPRQRGEIMGFVDGVHTLAMEVLEMDHASAEELVSKVEIVAGLKARIEGLLYSVTHLVLISFTLVGELTLSKQLNHANDPPPRAAPLPPPRNPARLAAHPSASSSSAPDHASPRHGATFSLAHLHAHEPVLGGRQAKMHGMSLARLQARYGY</sequence>
<gene>
    <name evidence="2" type="ORF">BCR35DRAFT_340611</name>
</gene>
<dbReference type="Proteomes" id="UP000193467">
    <property type="component" value="Unassembled WGS sequence"/>
</dbReference>
<evidence type="ECO:0000256" key="1">
    <source>
        <dbReference type="SAM" id="MobiDB-lite"/>
    </source>
</evidence>
<proteinExistence type="predicted"/>
<dbReference type="EMBL" id="MCGR01000002">
    <property type="protein sequence ID" value="ORY91739.1"/>
    <property type="molecule type" value="Genomic_DNA"/>
</dbReference>
<feature type="compositionally biased region" description="Pro residues" evidence="1">
    <location>
        <begin position="713"/>
        <end position="726"/>
    </location>
</feature>
<feature type="region of interest" description="Disordered" evidence="1">
    <location>
        <begin position="35"/>
        <end position="61"/>
    </location>
</feature>
<organism evidence="2 3">
    <name type="scientific">Leucosporidium creatinivorum</name>
    <dbReference type="NCBI Taxonomy" id="106004"/>
    <lineage>
        <taxon>Eukaryota</taxon>
        <taxon>Fungi</taxon>
        <taxon>Dikarya</taxon>
        <taxon>Basidiomycota</taxon>
        <taxon>Pucciniomycotina</taxon>
        <taxon>Microbotryomycetes</taxon>
        <taxon>Leucosporidiales</taxon>
        <taxon>Leucosporidium</taxon>
    </lineage>
</organism>
<evidence type="ECO:0000313" key="2">
    <source>
        <dbReference type="EMBL" id="ORY91739.1"/>
    </source>
</evidence>
<reference evidence="2 3" key="1">
    <citation type="submission" date="2016-07" db="EMBL/GenBank/DDBJ databases">
        <title>Pervasive Adenine N6-methylation of Active Genes in Fungi.</title>
        <authorList>
            <consortium name="DOE Joint Genome Institute"/>
            <person name="Mondo S.J."/>
            <person name="Dannebaum R.O."/>
            <person name="Kuo R.C."/>
            <person name="Labutti K."/>
            <person name="Haridas S."/>
            <person name="Kuo A."/>
            <person name="Salamov A."/>
            <person name="Ahrendt S.R."/>
            <person name="Lipzen A."/>
            <person name="Sullivan W."/>
            <person name="Andreopoulos W.B."/>
            <person name="Clum A."/>
            <person name="Lindquist E."/>
            <person name="Daum C."/>
            <person name="Ramamoorthy G.K."/>
            <person name="Gryganskyi A."/>
            <person name="Culley D."/>
            <person name="Magnuson J.K."/>
            <person name="James T.Y."/>
            <person name="O'Malley M.A."/>
            <person name="Stajich J.E."/>
            <person name="Spatafora J.W."/>
            <person name="Visel A."/>
            <person name="Grigoriev I.V."/>
        </authorList>
    </citation>
    <scope>NUCLEOTIDE SEQUENCE [LARGE SCALE GENOMIC DNA]</scope>
    <source>
        <strain evidence="2 3">62-1032</strain>
    </source>
</reference>
<accession>A0A1Y2G2X5</accession>
<name>A0A1Y2G2X5_9BASI</name>
<comment type="caution">
    <text evidence="2">The sequence shown here is derived from an EMBL/GenBank/DDBJ whole genome shotgun (WGS) entry which is preliminary data.</text>
</comment>
<protein>
    <submittedName>
        <fullName evidence="2">Uncharacterized protein</fullName>
    </submittedName>
</protein>